<protein>
    <recommendedName>
        <fullName evidence="7 14">Ribonuclease HII</fullName>
        <shortName evidence="14">RNase HII</shortName>
        <ecNumber evidence="6 14">3.1.26.4</ecNumber>
    </recommendedName>
</protein>
<dbReference type="EC" id="3.1.26.4" evidence="6 14"/>
<comment type="catalytic activity">
    <reaction evidence="1 14 15 16">
        <text>Endonucleolytic cleavage to 5'-phosphomonoester.</text>
        <dbReference type="EC" id="3.1.26.4"/>
    </reaction>
</comment>
<keyword evidence="9 14" id="KW-0540">Nuclease</keyword>
<dbReference type="CDD" id="cd07180">
    <property type="entry name" value="RNase_HII_archaea_like"/>
    <property type="match status" value="1"/>
</dbReference>
<evidence type="ECO:0000256" key="6">
    <source>
        <dbReference type="ARBA" id="ARBA00012180"/>
    </source>
</evidence>
<dbReference type="OrthoDB" id="33866at2157"/>
<keyword evidence="19" id="KW-1185">Reference proteome</keyword>
<dbReference type="NCBIfam" id="TIGR00729">
    <property type="entry name" value="ribonuclease HII"/>
    <property type="match status" value="1"/>
</dbReference>
<evidence type="ECO:0000256" key="12">
    <source>
        <dbReference type="ARBA" id="ARBA00022801"/>
    </source>
</evidence>
<evidence type="ECO:0000259" key="17">
    <source>
        <dbReference type="PROSITE" id="PS51975"/>
    </source>
</evidence>
<dbReference type="HOGENOM" id="CLU_036532_0_4_2"/>
<dbReference type="SUPFAM" id="SSF53098">
    <property type="entry name" value="Ribonuclease H-like"/>
    <property type="match status" value="1"/>
</dbReference>
<keyword evidence="12 14" id="KW-0378">Hydrolase</keyword>
<dbReference type="GO" id="GO:0030145">
    <property type="term" value="F:manganese ion binding"/>
    <property type="evidence" value="ECO:0007669"/>
    <property type="project" value="UniProtKB-UniRule"/>
</dbReference>
<evidence type="ECO:0000256" key="2">
    <source>
        <dbReference type="ARBA" id="ARBA00001946"/>
    </source>
</evidence>
<evidence type="ECO:0000256" key="16">
    <source>
        <dbReference type="RuleBase" id="RU003515"/>
    </source>
</evidence>
<dbReference type="PANTHER" id="PTHR10954:SF23">
    <property type="entry name" value="RIBONUCLEASE"/>
    <property type="match status" value="1"/>
</dbReference>
<evidence type="ECO:0000256" key="3">
    <source>
        <dbReference type="ARBA" id="ARBA00004065"/>
    </source>
</evidence>
<comment type="cofactor">
    <cofactor evidence="2">
        <name>Mg(2+)</name>
        <dbReference type="ChEBI" id="CHEBI:18420"/>
    </cofactor>
</comment>
<dbReference type="RefSeq" id="WP_004077776.1">
    <property type="nucleotide sequence ID" value="NZ_CM001436.1"/>
</dbReference>
<feature type="binding site" evidence="14 15">
    <location>
        <position position="101"/>
    </location>
    <ligand>
        <name>a divalent metal cation</name>
        <dbReference type="ChEBI" id="CHEBI:60240"/>
    </ligand>
</feature>
<evidence type="ECO:0000256" key="10">
    <source>
        <dbReference type="ARBA" id="ARBA00022723"/>
    </source>
</evidence>
<dbReference type="EMBL" id="CM001436">
    <property type="protein sequence ID" value="EHQ35852.1"/>
    <property type="molecule type" value="Genomic_DNA"/>
</dbReference>
<evidence type="ECO:0000256" key="7">
    <source>
        <dbReference type="ARBA" id="ARBA00019179"/>
    </source>
</evidence>
<dbReference type="InterPro" id="IPR024567">
    <property type="entry name" value="RNase_HII/HIII_dom"/>
</dbReference>
<dbReference type="InterPro" id="IPR020787">
    <property type="entry name" value="RNase_HII_arc"/>
</dbReference>
<dbReference type="InterPro" id="IPR023160">
    <property type="entry name" value="RNase_HII_hlx-loop-hlx_cap_dom"/>
</dbReference>
<keyword evidence="13 14" id="KW-0464">Manganese</keyword>
<keyword evidence="10 14" id="KW-0479">Metal-binding</keyword>
<feature type="binding site" evidence="14 15">
    <location>
        <position position="6"/>
    </location>
    <ligand>
        <name>a divalent metal cation</name>
        <dbReference type="ChEBI" id="CHEBI:60240"/>
    </ligand>
</feature>
<dbReference type="GO" id="GO:0043137">
    <property type="term" value="P:DNA replication, removal of RNA primer"/>
    <property type="evidence" value="ECO:0007669"/>
    <property type="project" value="TreeGrafter"/>
</dbReference>
<evidence type="ECO:0000256" key="11">
    <source>
        <dbReference type="ARBA" id="ARBA00022759"/>
    </source>
</evidence>
<dbReference type="InterPro" id="IPR012337">
    <property type="entry name" value="RNaseH-like_sf"/>
</dbReference>
<dbReference type="Pfam" id="PF01351">
    <property type="entry name" value="RNase_HII"/>
    <property type="match status" value="1"/>
</dbReference>
<evidence type="ECO:0000256" key="9">
    <source>
        <dbReference type="ARBA" id="ARBA00022722"/>
    </source>
</evidence>
<name>H1YX49_9EURY</name>
<evidence type="ECO:0000256" key="13">
    <source>
        <dbReference type="ARBA" id="ARBA00023211"/>
    </source>
</evidence>
<evidence type="ECO:0000256" key="4">
    <source>
        <dbReference type="ARBA" id="ARBA00004496"/>
    </source>
</evidence>
<gene>
    <name evidence="14" type="primary">rnhB</name>
    <name evidence="18" type="ORF">Metlim_1751</name>
</gene>
<keyword evidence="11 14" id="KW-0255">Endonuclease</keyword>
<dbReference type="FunFam" id="1.10.10.460:FF:000001">
    <property type="entry name" value="Ribonuclease"/>
    <property type="match status" value="1"/>
</dbReference>
<dbReference type="InterPro" id="IPR036397">
    <property type="entry name" value="RNaseH_sf"/>
</dbReference>
<reference evidence="18 19" key="1">
    <citation type="submission" date="2011-10" db="EMBL/GenBank/DDBJ databases">
        <title>The Improved High-Quality Draft genome of Methanoplanus limicola DSM 2279.</title>
        <authorList>
            <consortium name="US DOE Joint Genome Institute (JGI-PGF)"/>
            <person name="Lucas S."/>
            <person name="Copeland A."/>
            <person name="Lapidus A."/>
            <person name="Glavina del Rio T."/>
            <person name="Dalin E."/>
            <person name="Tice H."/>
            <person name="Bruce D."/>
            <person name="Goodwin L."/>
            <person name="Pitluck S."/>
            <person name="Peters L."/>
            <person name="Mikhailova N."/>
            <person name="Lu M."/>
            <person name="Kyrpides N."/>
            <person name="Mavromatis K."/>
            <person name="Ivanova N."/>
            <person name="Markowitz V."/>
            <person name="Cheng J.-F."/>
            <person name="Hugenholtz P."/>
            <person name="Woyke T."/>
            <person name="Wu D."/>
            <person name="Wirth R."/>
            <person name="Brambilla E.-M."/>
            <person name="Klenk H.-P."/>
            <person name="Eisen J.A."/>
        </authorList>
    </citation>
    <scope>NUCLEOTIDE SEQUENCE [LARGE SCALE GENOMIC DNA]</scope>
    <source>
        <strain evidence="18 19">DSM 2279</strain>
    </source>
</reference>
<dbReference type="InterPro" id="IPR004649">
    <property type="entry name" value="RNase_H2_suA"/>
</dbReference>
<comment type="similarity">
    <text evidence="5 14 16">Belongs to the RNase HII family.</text>
</comment>
<dbReference type="GO" id="GO:0004523">
    <property type="term" value="F:RNA-DNA hybrid ribonuclease activity"/>
    <property type="evidence" value="ECO:0007669"/>
    <property type="project" value="UniProtKB-UniRule"/>
</dbReference>
<accession>H1YX49</accession>
<feature type="domain" description="RNase H type-2" evidence="17">
    <location>
        <begin position="1"/>
        <end position="206"/>
    </location>
</feature>
<sequence>MICGIDEAGKGSVIGPMVIGGISGVKLSDFEERGFADSKKLSPKRRESLYGELTREFKTSVIVISAPDIDQKRETMSMNDIVAHGHASVIKQLSAGTAYVDACDVNEARYGNKIADLLDNKVTVYSKHKADNIYPVVAAASIVAKVTRDRLIKELSEVYGTIGSGYPSDPVTISYLEGYIRENKEAPDIARKSWKTVSNIIERGKQRSIFEF</sequence>
<organism evidence="18 19">
    <name type="scientific">Methanoplanus limicola DSM 2279</name>
    <dbReference type="NCBI Taxonomy" id="937775"/>
    <lineage>
        <taxon>Archaea</taxon>
        <taxon>Methanobacteriati</taxon>
        <taxon>Methanobacteriota</taxon>
        <taxon>Stenosarchaea group</taxon>
        <taxon>Methanomicrobia</taxon>
        <taxon>Methanomicrobiales</taxon>
        <taxon>Methanomicrobiaceae</taxon>
        <taxon>Methanoplanus</taxon>
    </lineage>
</organism>
<keyword evidence="8 14" id="KW-0963">Cytoplasm</keyword>
<dbReference type="PATRIC" id="fig|937775.9.peg.1964"/>
<dbReference type="Gene3D" id="3.30.420.10">
    <property type="entry name" value="Ribonuclease H-like superfamily/Ribonuclease H"/>
    <property type="match status" value="1"/>
</dbReference>
<dbReference type="Proteomes" id="UP000005741">
    <property type="component" value="Chromosome"/>
</dbReference>
<dbReference type="InterPro" id="IPR001352">
    <property type="entry name" value="RNase_HII/HIII"/>
</dbReference>
<dbReference type="GO" id="GO:0005737">
    <property type="term" value="C:cytoplasm"/>
    <property type="evidence" value="ECO:0007669"/>
    <property type="project" value="UniProtKB-SubCell"/>
</dbReference>
<dbReference type="GO" id="GO:0006298">
    <property type="term" value="P:mismatch repair"/>
    <property type="evidence" value="ECO:0007669"/>
    <property type="project" value="TreeGrafter"/>
</dbReference>
<dbReference type="InParanoid" id="H1YX49"/>
<evidence type="ECO:0000313" key="19">
    <source>
        <dbReference type="Proteomes" id="UP000005741"/>
    </source>
</evidence>
<feature type="binding site" evidence="14 15">
    <location>
        <position position="7"/>
    </location>
    <ligand>
        <name>a divalent metal cation</name>
        <dbReference type="ChEBI" id="CHEBI:60240"/>
    </ligand>
</feature>
<dbReference type="STRING" id="937775.Metlim_1751"/>
<evidence type="ECO:0000256" key="1">
    <source>
        <dbReference type="ARBA" id="ARBA00000077"/>
    </source>
</evidence>
<evidence type="ECO:0000256" key="15">
    <source>
        <dbReference type="PROSITE-ProRule" id="PRU01319"/>
    </source>
</evidence>
<comment type="cofactor">
    <cofactor evidence="14 15">
        <name>Mn(2+)</name>
        <dbReference type="ChEBI" id="CHEBI:29035"/>
    </cofactor>
    <cofactor evidence="14 15">
        <name>Mg(2+)</name>
        <dbReference type="ChEBI" id="CHEBI:18420"/>
    </cofactor>
    <text evidence="14 15">Manganese or magnesium. Binds 1 divalent metal ion per monomer in the absence of substrate. May bind a second metal ion after substrate binding.</text>
</comment>
<dbReference type="FunCoup" id="H1YX49">
    <property type="interactions" value="109"/>
</dbReference>
<dbReference type="HAMAP" id="MF_00052_A">
    <property type="entry name" value="RNase_HII_A"/>
    <property type="match status" value="1"/>
</dbReference>
<comment type="function">
    <text evidence="3 14 16">Endonuclease that specifically degrades the RNA of RNA-DNA hybrids.</text>
</comment>
<comment type="subcellular location">
    <subcellularLocation>
        <location evidence="4 14">Cytoplasm</location>
    </subcellularLocation>
</comment>
<dbReference type="PANTHER" id="PTHR10954">
    <property type="entry name" value="RIBONUCLEASE H2 SUBUNIT A"/>
    <property type="match status" value="1"/>
</dbReference>
<dbReference type="PROSITE" id="PS51975">
    <property type="entry name" value="RNASE_H_2"/>
    <property type="match status" value="1"/>
</dbReference>
<evidence type="ECO:0000256" key="8">
    <source>
        <dbReference type="ARBA" id="ARBA00022490"/>
    </source>
</evidence>
<proteinExistence type="inferred from homology"/>
<dbReference type="GO" id="GO:0003723">
    <property type="term" value="F:RNA binding"/>
    <property type="evidence" value="ECO:0007669"/>
    <property type="project" value="UniProtKB-UniRule"/>
</dbReference>
<evidence type="ECO:0000256" key="5">
    <source>
        <dbReference type="ARBA" id="ARBA00007383"/>
    </source>
</evidence>
<dbReference type="Gene3D" id="1.10.10.460">
    <property type="entry name" value="Ribonuclease hii. Domain 2"/>
    <property type="match status" value="1"/>
</dbReference>
<evidence type="ECO:0000256" key="14">
    <source>
        <dbReference type="HAMAP-Rule" id="MF_00052"/>
    </source>
</evidence>
<dbReference type="AlphaFoldDB" id="H1YX49"/>
<evidence type="ECO:0000313" key="18">
    <source>
        <dbReference type="EMBL" id="EHQ35852.1"/>
    </source>
</evidence>
<dbReference type="GO" id="GO:0032299">
    <property type="term" value="C:ribonuclease H2 complex"/>
    <property type="evidence" value="ECO:0007669"/>
    <property type="project" value="TreeGrafter"/>
</dbReference>